<reference evidence="1" key="1">
    <citation type="submission" date="2023-07" db="EMBL/GenBank/DDBJ databases">
        <authorList>
            <consortium name="CYATHOMIX"/>
        </authorList>
    </citation>
    <scope>NUCLEOTIDE SEQUENCE</scope>
    <source>
        <strain evidence="1">N/A</strain>
    </source>
</reference>
<dbReference type="AlphaFoldDB" id="A0AA36DSI2"/>
<accession>A0AA36DSI2</accession>
<organism evidence="1 2">
    <name type="scientific">Cylicocyclus nassatus</name>
    <name type="common">Nematode worm</name>
    <dbReference type="NCBI Taxonomy" id="53992"/>
    <lineage>
        <taxon>Eukaryota</taxon>
        <taxon>Metazoa</taxon>
        <taxon>Ecdysozoa</taxon>
        <taxon>Nematoda</taxon>
        <taxon>Chromadorea</taxon>
        <taxon>Rhabditida</taxon>
        <taxon>Rhabditina</taxon>
        <taxon>Rhabditomorpha</taxon>
        <taxon>Strongyloidea</taxon>
        <taxon>Strongylidae</taxon>
        <taxon>Cylicocyclus</taxon>
    </lineage>
</organism>
<keyword evidence="2" id="KW-1185">Reference proteome</keyword>
<dbReference type="EMBL" id="CATQJL010000112">
    <property type="protein sequence ID" value="CAJ0592934.1"/>
    <property type="molecule type" value="Genomic_DNA"/>
</dbReference>
<sequence>MEDYFAQITPQQLEYYAWILNEVREQFDETLERLRTLDEALDYIKNQLHDISHRLKRMEKMDRHSKVQSQAN</sequence>
<gene>
    <name evidence="1" type="ORF">CYNAS_LOCUS4917</name>
</gene>
<evidence type="ECO:0000313" key="2">
    <source>
        <dbReference type="Proteomes" id="UP001176961"/>
    </source>
</evidence>
<evidence type="ECO:0000313" key="1">
    <source>
        <dbReference type="EMBL" id="CAJ0592934.1"/>
    </source>
</evidence>
<comment type="caution">
    <text evidence="1">The sequence shown here is derived from an EMBL/GenBank/DDBJ whole genome shotgun (WGS) entry which is preliminary data.</text>
</comment>
<dbReference type="Proteomes" id="UP001176961">
    <property type="component" value="Unassembled WGS sequence"/>
</dbReference>
<name>A0AA36DSI2_CYLNA</name>
<protein>
    <submittedName>
        <fullName evidence="1">Uncharacterized protein</fullName>
    </submittedName>
</protein>
<proteinExistence type="predicted"/>